<reference evidence="1" key="1">
    <citation type="submission" date="2021-10" db="EMBL/GenBank/DDBJ databases">
        <title>Tropical sea cucumber genome reveals ecological adaptation and Cuvierian tubules defense mechanism.</title>
        <authorList>
            <person name="Chen T."/>
        </authorList>
    </citation>
    <scope>NUCLEOTIDE SEQUENCE</scope>
    <source>
        <strain evidence="1">Nanhai2018</strain>
        <tissue evidence="1">Muscle</tissue>
    </source>
</reference>
<accession>A0A9Q0YTS0</accession>
<dbReference type="OrthoDB" id="6159874at2759"/>
<dbReference type="EMBL" id="JAIZAY010000017">
    <property type="protein sequence ID" value="KAJ8025996.1"/>
    <property type="molecule type" value="Genomic_DNA"/>
</dbReference>
<dbReference type="Proteomes" id="UP001152320">
    <property type="component" value="Chromosome 17"/>
</dbReference>
<evidence type="ECO:0000313" key="1">
    <source>
        <dbReference type="EMBL" id="KAJ8025996.1"/>
    </source>
</evidence>
<dbReference type="AlphaFoldDB" id="A0A9Q0YTS0"/>
<evidence type="ECO:0000313" key="2">
    <source>
        <dbReference type="Proteomes" id="UP001152320"/>
    </source>
</evidence>
<comment type="caution">
    <text evidence="1">The sequence shown here is derived from an EMBL/GenBank/DDBJ whole genome shotgun (WGS) entry which is preliminary data.</text>
</comment>
<sequence length="104" mass="11741">MPKPGECNFECWKYEATCLLKEGVYSHQILTLIIILRWSIRGEAGQIVWYMGSEASIGNIITKLEGLYGTVESGAILLQQLYQSRQEKGESAAAFGPFNRIIRR</sequence>
<organism evidence="1 2">
    <name type="scientific">Holothuria leucospilota</name>
    <name type="common">Black long sea cucumber</name>
    <name type="synonym">Mertensiothuria leucospilota</name>
    <dbReference type="NCBI Taxonomy" id="206669"/>
    <lineage>
        <taxon>Eukaryota</taxon>
        <taxon>Metazoa</taxon>
        <taxon>Echinodermata</taxon>
        <taxon>Eleutherozoa</taxon>
        <taxon>Echinozoa</taxon>
        <taxon>Holothuroidea</taxon>
        <taxon>Aspidochirotacea</taxon>
        <taxon>Aspidochirotida</taxon>
        <taxon>Holothuriidae</taxon>
        <taxon>Holothuria</taxon>
    </lineage>
</organism>
<proteinExistence type="predicted"/>
<name>A0A9Q0YTS0_HOLLE</name>
<gene>
    <name evidence="1" type="ORF">HOLleu_33716</name>
</gene>
<keyword evidence="2" id="KW-1185">Reference proteome</keyword>
<protein>
    <submittedName>
        <fullName evidence="1">Uncharacterized protein</fullName>
    </submittedName>
</protein>